<organism evidence="1">
    <name type="scientific">hydrothermal vent metagenome</name>
    <dbReference type="NCBI Taxonomy" id="652676"/>
    <lineage>
        <taxon>unclassified sequences</taxon>
        <taxon>metagenomes</taxon>
        <taxon>ecological metagenomes</taxon>
    </lineage>
</organism>
<sequence>MEFSDILNMGASLIQNSSDDSTTEIDGDTISSALNNLIGDGNGGIDLSSLVSNFSSNGLGDVVTSWLDSGENSPISADQISDLFSSDKISEFASSLGVSEESAKSAIADTLPHLIDNATKGEESIVSQMLDSVGGMDGAMNMLGKIFR</sequence>
<reference evidence="1" key="1">
    <citation type="submission" date="2016-10" db="EMBL/GenBank/DDBJ databases">
        <authorList>
            <person name="de Groot N.N."/>
        </authorList>
    </citation>
    <scope>NUCLEOTIDE SEQUENCE</scope>
</reference>
<protein>
    <recommendedName>
        <fullName evidence="2">DUF937 domain-containing protein</fullName>
    </recommendedName>
</protein>
<name>A0A1W1CBQ8_9ZZZZ</name>
<dbReference type="InterPro" id="IPR045372">
    <property type="entry name" value="YidB"/>
</dbReference>
<dbReference type="SUPFAM" id="SSF140804">
    <property type="entry name" value="YidB-like"/>
    <property type="match status" value="1"/>
</dbReference>
<gene>
    <name evidence="1" type="ORF">MNB_SV-6-579</name>
</gene>
<evidence type="ECO:0000313" key="1">
    <source>
        <dbReference type="EMBL" id="SFV63204.1"/>
    </source>
</evidence>
<proteinExistence type="predicted"/>
<dbReference type="Gene3D" id="1.10.10.690">
    <property type="entry name" value="YidB-like"/>
    <property type="match status" value="1"/>
</dbReference>
<dbReference type="AlphaFoldDB" id="A0A1W1CBQ8"/>
<accession>A0A1W1CBQ8</accession>
<dbReference type="EMBL" id="FPHC01000067">
    <property type="protein sequence ID" value="SFV63204.1"/>
    <property type="molecule type" value="Genomic_DNA"/>
</dbReference>
<evidence type="ECO:0008006" key="2">
    <source>
        <dbReference type="Google" id="ProtNLM"/>
    </source>
</evidence>
<dbReference type="InterPro" id="IPR027405">
    <property type="entry name" value="YidB-like"/>
</dbReference>
<dbReference type="Pfam" id="PF20159">
    <property type="entry name" value="YidB"/>
    <property type="match status" value="1"/>
</dbReference>